<dbReference type="Pfam" id="PF01266">
    <property type="entry name" value="DAO"/>
    <property type="match status" value="1"/>
</dbReference>
<dbReference type="PANTHER" id="PTHR10961">
    <property type="entry name" value="PEROXISOMAL SARCOSINE OXIDASE"/>
    <property type="match status" value="1"/>
</dbReference>
<evidence type="ECO:0000256" key="4">
    <source>
        <dbReference type="ARBA" id="ARBA00022827"/>
    </source>
</evidence>
<comment type="cofactor">
    <cofactor evidence="1">
        <name>FAD</name>
        <dbReference type="ChEBI" id="CHEBI:57692"/>
    </cofactor>
</comment>
<accession>A0A8B6H898</accession>
<dbReference type="Proteomes" id="UP000596742">
    <property type="component" value="Unassembled WGS sequence"/>
</dbReference>
<feature type="domain" description="FAD dependent oxidoreductase" evidence="6">
    <location>
        <begin position="8"/>
        <end position="394"/>
    </location>
</feature>
<dbReference type="InterPro" id="IPR006076">
    <property type="entry name" value="FAD-dep_OxRdtase"/>
</dbReference>
<dbReference type="InterPro" id="IPR045170">
    <property type="entry name" value="MTOX"/>
</dbReference>
<dbReference type="OrthoDB" id="424974at2759"/>
<proteinExistence type="inferred from homology"/>
<gene>
    <name evidence="7" type="ORF">MGAL_10B036343</name>
</gene>
<keyword evidence="3" id="KW-0285">Flavoprotein</keyword>
<keyword evidence="4" id="KW-0274">FAD</keyword>
<dbReference type="InterPro" id="IPR036188">
    <property type="entry name" value="FAD/NAD-bd_sf"/>
</dbReference>
<keyword evidence="8" id="KW-1185">Reference proteome</keyword>
<evidence type="ECO:0000259" key="6">
    <source>
        <dbReference type="Pfam" id="PF01266"/>
    </source>
</evidence>
<sequence>MNGERIYDLCIVGAGLIGTAAASHASKWGSVCLVGPEEPKSRNVNDNRDIFGCHYDEGRITRCTDPDPVWAMLAQKSIATYRQLERDTGIPFYDEIGCLMIGEKDSKFLNQVTDVVKTQKMDATYLTNAALKEKFSFLHVSLSDDAVYEFKDAGNISPRSLIRAQITKATAQGCTLLPEVANRVRRIERNGEYIMCISTDASQILAKKVLLATGAFTAFRELLPDELQLDVNLCPLTVAKVELSESDLGRIRKMPSVLYSGKGAKDWTKSFPRSEGDHISWYMLPPVKYPDGKYYIKLGHFHDTSFKHFTTTKEVKEWFCHGGDNRLVDATAELIRNIVKGVKLDRYHGDWCVITETQTGRPYIDTIHSQLGVSIGGNGYAAKSSDEIGRIAATMMMKNIWDSTIPKNVFQVKFRKESCKL</sequence>
<evidence type="ECO:0000256" key="5">
    <source>
        <dbReference type="ARBA" id="ARBA00023002"/>
    </source>
</evidence>
<comment type="caution">
    <text evidence="7">The sequence shown here is derived from an EMBL/GenBank/DDBJ whole genome shotgun (WGS) entry which is preliminary data.</text>
</comment>
<organism evidence="7 8">
    <name type="scientific">Mytilus galloprovincialis</name>
    <name type="common">Mediterranean mussel</name>
    <dbReference type="NCBI Taxonomy" id="29158"/>
    <lineage>
        <taxon>Eukaryota</taxon>
        <taxon>Metazoa</taxon>
        <taxon>Spiralia</taxon>
        <taxon>Lophotrochozoa</taxon>
        <taxon>Mollusca</taxon>
        <taxon>Bivalvia</taxon>
        <taxon>Autobranchia</taxon>
        <taxon>Pteriomorphia</taxon>
        <taxon>Mytilida</taxon>
        <taxon>Mytiloidea</taxon>
        <taxon>Mytilidae</taxon>
        <taxon>Mytilinae</taxon>
        <taxon>Mytilus</taxon>
    </lineage>
</organism>
<name>A0A8B6H898_MYTGA</name>
<evidence type="ECO:0000313" key="7">
    <source>
        <dbReference type="EMBL" id="VDI74845.1"/>
    </source>
</evidence>
<dbReference type="GO" id="GO:0050660">
    <property type="term" value="F:flavin adenine dinucleotide binding"/>
    <property type="evidence" value="ECO:0007669"/>
    <property type="project" value="InterPro"/>
</dbReference>
<evidence type="ECO:0000256" key="3">
    <source>
        <dbReference type="ARBA" id="ARBA00022630"/>
    </source>
</evidence>
<dbReference type="GO" id="GO:0008115">
    <property type="term" value="F:sarcosine oxidase activity"/>
    <property type="evidence" value="ECO:0007669"/>
    <property type="project" value="TreeGrafter"/>
</dbReference>
<dbReference type="EMBL" id="UYJE01009611">
    <property type="protein sequence ID" value="VDI74845.1"/>
    <property type="molecule type" value="Genomic_DNA"/>
</dbReference>
<dbReference type="SUPFAM" id="SSF51905">
    <property type="entry name" value="FAD/NAD(P)-binding domain"/>
    <property type="match status" value="1"/>
</dbReference>
<dbReference type="PANTHER" id="PTHR10961:SF10">
    <property type="entry name" value="FAD DEPENDENT OXIDOREDUCTASE DOMAIN-CONTAINING PROTEIN"/>
    <property type="match status" value="1"/>
</dbReference>
<protein>
    <recommendedName>
        <fullName evidence="6">FAD dependent oxidoreductase domain-containing protein</fullName>
    </recommendedName>
</protein>
<evidence type="ECO:0000256" key="1">
    <source>
        <dbReference type="ARBA" id="ARBA00001974"/>
    </source>
</evidence>
<evidence type="ECO:0000313" key="8">
    <source>
        <dbReference type="Proteomes" id="UP000596742"/>
    </source>
</evidence>
<keyword evidence="5" id="KW-0560">Oxidoreductase</keyword>
<reference evidence="7" key="1">
    <citation type="submission" date="2018-11" db="EMBL/GenBank/DDBJ databases">
        <authorList>
            <person name="Alioto T."/>
            <person name="Alioto T."/>
        </authorList>
    </citation>
    <scope>NUCLEOTIDE SEQUENCE</scope>
</reference>
<dbReference type="Gene3D" id="3.50.50.60">
    <property type="entry name" value="FAD/NAD(P)-binding domain"/>
    <property type="match status" value="1"/>
</dbReference>
<dbReference type="AlphaFoldDB" id="A0A8B6H898"/>
<evidence type="ECO:0000256" key="2">
    <source>
        <dbReference type="ARBA" id="ARBA00010989"/>
    </source>
</evidence>
<dbReference type="Gene3D" id="3.30.9.10">
    <property type="entry name" value="D-Amino Acid Oxidase, subunit A, domain 2"/>
    <property type="match status" value="1"/>
</dbReference>
<comment type="similarity">
    <text evidence="2">Belongs to the MSOX/MTOX family.</text>
</comment>